<dbReference type="SUPFAM" id="SSF50475">
    <property type="entry name" value="FMN-binding split barrel"/>
    <property type="match status" value="1"/>
</dbReference>
<comment type="caution">
    <text evidence="4">The sequence shown here is derived from an EMBL/GenBank/DDBJ whole genome shotgun (WGS) entry which is preliminary data.</text>
</comment>
<evidence type="ECO:0000313" key="5">
    <source>
        <dbReference type="Proteomes" id="UP001595891"/>
    </source>
</evidence>
<gene>
    <name evidence="4" type="ORF">ACFO8L_07760</name>
</gene>
<dbReference type="NCBIfam" id="TIGR00026">
    <property type="entry name" value="hi_GC_TIGR00026"/>
    <property type="match status" value="1"/>
</dbReference>
<dbReference type="PANTHER" id="PTHR39428">
    <property type="entry name" value="F420H(2)-DEPENDENT QUINONE REDUCTASE RV1261C"/>
    <property type="match status" value="1"/>
</dbReference>
<proteinExistence type="inferred from homology"/>
<dbReference type="PANTHER" id="PTHR39428:SF1">
    <property type="entry name" value="F420H(2)-DEPENDENT QUINONE REDUCTASE RV1261C"/>
    <property type="match status" value="1"/>
</dbReference>
<evidence type="ECO:0000256" key="1">
    <source>
        <dbReference type="ARBA" id="ARBA00008710"/>
    </source>
</evidence>
<comment type="catalytic activity">
    <reaction evidence="2">
        <text>oxidized coenzyme F420-(gamma-L-Glu)(n) + a quinol + H(+) = reduced coenzyme F420-(gamma-L-Glu)(n) + a quinone</text>
        <dbReference type="Rhea" id="RHEA:39663"/>
        <dbReference type="Rhea" id="RHEA-COMP:12939"/>
        <dbReference type="Rhea" id="RHEA-COMP:14378"/>
        <dbReference type="ChEBI" id="CHEBI:15378"/>
        <dbReference type="ChEBI" id="CHEBI:24646"/>
        <dbReference type="ChEBI" id="CHEBI:132124"/>
        <dbReference type="ChEBI" id="CHEBI:133980"/>
        <dbReference type="ChEBI" id="CHEBI:139511"/>
    </reaction>
</comment>
<dbReference type="InterPro" id="IPR012349">
    <property type="entry name" value="Split_barrel_FMN-bd"/>
</dbReference>
<evidence type="ECO:0000256" key="3">
    <source>
        <dbReference type="SAM" id="MobiDB-lite"/>
    </source>
</evidence>
<dbReference type="InterPro" id="IPR004378">
    <property type="entry name" value="F420H2_quin_Rdtase"/>
</dbReference>
<comment type="similarity">
    <text evidence="1">Belongs to the F420H(2)-dependent quinone reductase family.</text>
</comment>
<reference evidence="5" key="1">
    <citation type="journal article" date="2019" name="Int. J. Syst. Evol. Microbiol.">
        <title>The Global Catalogue of Microorganisms (GCM) 10K type strain sequencing project: providing services to taxonomists for standard genome sequencing and annotation.</title>
        <authorList>
            <consortium name="The Broad Institute Genomics Platform"/>
            <consortium name="The Broad Institute Genome Sequencing Center for Infectious Disease"/>
            <person name="Wu L."/>
            <person name="Ma J."/>
        </authorList>
    </citation>
    <scope>NUCLEOTIDE SEQUENCE [LARGE SCALE GENOMIC DNA]</scope>
    <source>
        <strain evidence="5">CCUG 49560</strain>
    </source>
</reference>
<name>A0ABV9E8U6_9ACTN</name>
<accession>A0ABV9E8U6</accession>
<dbReference type="Proteomes" id="UP001595891">
    <property type="component" value="Unassembled WGS sequence"/>
</dbReference>
<dbReference type="EMBL" id="JBHSFN010000003">
    <property type="protein sequence ID" value="MFC4585962.1"/>
    <property type="molecule type" value="Genomic_DNA"/>
</dbReference>
<dbReference type="Gene3D" id="2.30.110.10">
    <property type="entry name" value="Electron Transport, Fmn-binding Protein, Chain A"/>
    <property type="match status" value="1"/>
</dbReference>
<organism evidence="4 5">
    <name type="scientific">Sphaerisporangium corydalis</name>
    <dbReference type="NCBI Taxonomy" id="1441875"/>
    <lineage>
        <taxon>Bacteria</taxon>
        <taxon>Bacillati</taxon>
        <taxon>Actinomycetota</taxon>
        <taxon>Actinomycetes</taxon>
        <taxon>Streptosporangiales</taxon>
        <taxon>Streptosporangiaceae</taxon>
        <taxon>Sphaerisporangium</taxon>
    </lineage>
</organism>
<sequence>MVEQQPSGGGVRRRVSVALRPFFQWLSTTRGFAMVAPAIVPPADRLLNRLTGGRVLMGDQMIPHLLLTTTGATTGQARQSPLACLPEAGGTFLVAGSNFGKDRHPAWSGNLIRNPAATITFRGRVTPVTGRLLEGTDRERAWEALNRHWPVYDGYTERSGRELRVFRLTPRPGSGDGGEDQGEGGAVPG</sequence>
<protein>
    <submittedName>
        <fullName evidence="4">Nitroreductase/quinone reductase family protein</fullName>
    </submittedName>
</protein>
<dbReference type="RefSeq" id="WP_262844637.1">
    <property type="nucleotide sequence ID" value="NZ_JANZYP010000031.1"/>
</dbReference>
<feature type="region of interest" description="Disordered" evidence="3">
    <location>
        <begin position="168"/>
        <end position="189"/>
    </location>
</feature>
<dbReference type="Pfam" id="PF04075">
    <property type="entry name" value="F420H2_quin_red"/>
    <property type="match status" value="1"/>
</dbReference>
<evidence type="ECO:0000256" key="2">
    <source>
        <dbReference type="ARBA" id="ARBA00049106"/>
    </source>
</evidence>
<evidence type="ECO:0000313" key="4">
    <source>
        <dbReference type="EMBL" id="MFC4585962.1"/>
    </source>
</evidence>
<keyword evidence="5" id="KW-1185">Reference proteome</keyword>